<dbReference type="InterPro" id="IPR002213">
    <property type="entry name" value="UDP_glucos_trans"/>
</dbReference>
<proteinExistence type="inferred from homology"/>
<dbReference type="CDD" id="cd03784">
    <property type="entry name" value="GT1_Gtf-like"/>
    <property type="match status" value="1"/>
</dbReference>
<keyword evidence="3" id="KW-1133">Transmembrane helix</keyword>
<comment type="similarity">
    <text evidence="1">Belongs to the UDP-glycosyltransferase family.</text>
</comment>
<dbReference type="Gene3D" id="3.40.50.2000">
    <property type="entry name" value="Glycogen Phosphorylase B"/>
    <property type="match status" value="2"/>
</dbReference>
<gene>
    <name evidence="4" type="ORF">L3X38_044101</name>
</gene>
<evidence type="ECO:0000256" key="2">
    <source>
        <dbReference type="ARBA" id="ARBA00022679"/>
    </source>
</evidence>
<keyword evidence="3" id="KW-0812">Transmembrane</keyword>
<comment type="caution">
    <text evidence="4">The sequence shown here is derived from an EMBL/GenBank/DDBJ whole genome shotgun (WGS) entry which is preliminary data.</text>
</comment>
<reference evidence="4 5" key="1">
    <citation type="journal article" date="2022" name="G3 (Bethesda)">
        <title>Whole-genome sequence and methylome profiling of the almond [Prunus dulcis (Mill.) D.A. Webb] cultivar 'Nonpareil'.</title>
        <authorList>
            <person name="D'Amico-Willman K.M."/>
            <person name="Ouma W.Z."/>
            <person name="Meulia T."/>
            <person name="Sideli G.M."/>
            <person name="Gradziel T.M."/>
            <person name="Fresnedo-Ramirez J."/>
        </authorList>
    </citation>
    <scope>NUCLEOTIDE SEQUENCE [LARGE SCALE GENOMIC DNA]</scope>
    <source>
        <strain evidence="4">Clone GOH B32 T37-40</strain>
    </source>
</reference>
<sequence length="270" mass="30558">MLPKSSEYLGQFSSLSLVLLTTFTTMSTKDCSNFLLVLLVLLMMMVSLTFCFPGCHHLNLRTCHPLETFRGLAGLSVKWQWISPLLLTKLIGFFATHFMILKNKCSKFQLKIKDVVDWMAKFWPVRSIGPTIPSNYLDKRLEADKEYGVNLFKPDNVACIKWLNDRPKGSVADVWFGSAAKLEVEQMEELAWGLRRSKTNFLWVVRESEAAKVPKAFVEETSEKGLVVSWCPQMEVLAHEAVGCFITHCGWNSTLKALSLGVPMVALPQF</sequence>
<accession>A0AAD4UXT5</accession>
<dbReference type="EMBL" id="JAJFAZ020000008">
    <property type="protein sequence ID" value="KAI5314925.1"/>
    <property type="molecule type" value="Genomic_DNA"/>
</dbReference>
<evidence type="ECO:0000313" key="4">
    <source>
        <dbReference type="EMBL" id="KAI5314925.1"/>
    </source>
</evidence>
<protein>
    <recommendedName>
        <fullName evidence="6">UDP-Glycosyltransferase superfamily protein</fullName>
    </recommendedName>
</protein>
<evidence type="ECO:0000313" key="5">
    <source>
        <dbReference type="Proteomes" id="UP001054821"/>
    </source>
</evidence>
<dbReference type="Proteomes" id="UP001054821">
    <property type="component" value="Chromosome 8"/>
</dbReference>
<dbReference type="Pfam" id="PF00201">
    <property type="entry name" value="UDPGT"/>
    <property type="match status" value="1"/>
</dbReference>
<organism evidence="4 5">
    <name type="scientific">Prunus dulcis</name>
    <name type="common">Almond</name>
    <name type="synonym">Amygdalus dulcis</name>
    <dbReference type="NCBI Taxonomy" id="3755"/>
    <lineage>
        <taxon>Eukaryota</taxon>
        <taxon>Viridiplantae</taxon>
        <taxon>Streptophyta</taxon>
        <taxon>Embryophyta</taxon>
        <taxon>Tracheophyta</taxon>
        <taxon>Spermatophyta</taxon>
        <taxon>Magnoliopsida</taxon>
        <taxon>eudicotyledons</taxon>
        <taxon>Gunneridae</taxon>
        <taxon>Pentapetalae</taxon>
        <taxon>rosids</taxon>
        <taxon>fabids</taxon>
        <taxon>Rosales</taxon>
        <taxon>Rosaceae</taxon>
        <taxon>Amygdaloideae</taxon>
        <taxon>Amygdaleae</taxon>
        <taxon>Prunus</taxon>
    </lineage>
</organism>
<evidence type="ECO:0008006" key="6">
    <source>
        <dbReference type="Google" id="ProtNLM"/>
    </source>
</evidence>
<dbReference type="PANTHER" id="PTHR11926">
    <property type="entry name" value="GLUCOSYL/GLUCURONOSYL TRANSFERASES"/>
    <property type="match status" value="1"/>
</dbReference>
<dbReference type="PANTHER" id="PTHR11926:SF1540">
    <property type="entry name" value="GLYCOSYLTRANSFERASE"/>
    <property type="match status" value="1"/>
</dbReference>
<evidence type="ECO:0000256" key="3">
    <source>
        <dbReference type="SAM" id="Phobius"/>
    </source>
</evidence>
<dbReference type="SUPFAM" id="SSF53756">
    <property type="entry name" value="UDP-Glycosyltransferase/glycogen phosphorylase"/>
    <property type="match status" value="1"/>
</dbReference>
<feature type="transmembrane region" description="Helical" evidence="3">
    <location>
        <begin position="35"/>
        <end position="59"/>
    </location>
</feature>
<evidence type="ECO:0000256" key="1">
    <source>
        <dbReference type="ARBA" id="ARBA00009995"/>
    </source>
</evidence>
<keyword evidence="5" id="KW-1185">Reference proteome</keyword>
<keyword evidence="3" id="KW-0472">Membrane</keyword>
<keyword evidence="2" id="KW-0808">Transferase</keyword>
<dbReference type="GO" id="GO:0080043">
    <property type="term" value="F:quercetin 3-O-glucosyltransferase activity"/>
    <property type="evidence" value="ECO:0007669"/>
    <property type="project" value="TreeGrafter"/>
</dbReference>
<feature type="transmembrane region" description="Helical" evidence="3">
    <location>
        <begin position="79"/>
        <end position="101"/>
    </location>
</feature>
<dbReference type="GO" id="GO:0080044">
    <property type="term" value="F:quercetin 7-O-glucosyltransferase activity"/>
    <property type="evidence" value="ECO:0007669"/>
    <property type="project" value="TreeGrafter"/>
</dbReference>
<dbReference type="AlphaFoldDB" id="A0AAD4UXT5"/>
<name>A0AAD4UXT5_PRUDU</name>